<name>A0A285R344_9SPHN</name>
<sequence>MSVLPPKDTPTDMLYLLGRIDGKLDGVVTQLNAMSSRQDDHDNRITALENTQADRPIYIEQHKKMIEKVAKLEEWKTEIAGAVKAGAFLKTAVAIMAAIILYVGYRVQFAPIQTSKVTTTHQVQSTVPHARVE</sequence>
<keyword evidence="1" id="KW-0472">Membrane</keyword>
<keyword evidence="1" id="KW-1133">Transmembrane helix</keyword>
<evidence type="ECO:0000313" key="3">
    <source>
        <dbReference type="Proteomes" id="UP000219494"/>
    </source>
</evidence>
<accession>A0A285R344</accession>
<feature type="transmembrane region" description="Helical" evidence="1">
    <location>
        <begin position="85"/>
        <end position="105"/>
    </location>
</feature>
<protein>
    <submittedName>
        <fullName evidence="2">Uncharacterized protein</fullName>
    </submittedName>
</protein>
<dbReference type="Proteomes" id="UP000219494">
    <property type="component" value="Unassembled WGS sequence"/>
</dbReference>
<keyword evidence="1" id="KW-0812">Transmembrane</keyword>
<proteinExistence type="predicted"/>
<organism evidence="2 3">
    <name type="scientific">Sphingomonas guangdongensis</name>
    <dbReference type="NCBI Taxonomy" id="1141890"/>
    <lineage>
        <taxon>Bacteria</taxon>
        <taxon>Pseudomonadati</taxon>
        <taxon>Pseudomonadota</taxon>
        <taxon>Alphaproteobacteria</taxon>
        <taxon>Sphingomonadales</taxon>
        <taxon>Sphingomonadaceae</taxon>
        <taxon>Sphingomonas</taxon>
    </lineage>
</organism>
<keyword evidence="3" id="KW-1185">Reference proteome</keyword>
<dbReference type="EMBL" id="OBMI01000002">
    <property type="protein sequence ID" value="SOB86777.1"/>
    <property type="molecule type" value="Genomic_DNA"/>
</dbReference>
<gene>
    <name evidence="2" type="ORF">SAMN06297144_1886</name>
</gene>
<evidence type="ECO:0000313" key="2">
    <source>
        <dbReference type="EMBL" id="SOB86777.1"/>
    </source>
</evidence>
<evidence type="ECO:0000256" key="1">
    <source>
        <dbReference type="SAM" id="Phobius"/>
    </source>
</evidence>
<reference evidence="2 3" key="1">
    <citation type="submission" date="2017-07" db="EMBL/GenBank/DDBJ databases">
        <authorList>
            <person name="Sun Z.S."/>
            <person name="Albrecht U."/>
            <person name="Echele G."/>
            <person name="Lee C.C."/>
        </authorList>
    </citation>
    <scope>NUCLEOTIDE SEQUENCE [LARGE SCALE GENOMIC DNA]</scope>
    <source>
        <strain evidence="2 3">CGMCC 1.12672</strain>
    </source>
</reference>
<dbReference type="AlphaFoldDB" id="A0A285R344"/>